<comment type="caution">
    <text evidence="7">The sequence shown here is derived from an EMBL/GenBank/DDBJ whole genome shotgun (WGS) entry which is preliminary data.</text>
</comment>
<dbReference type="GO" id="GO:0016491">
    <property type="term" value="F:oxidoreductase activity"/>
    <property type="evidence" value="ECO:0007669"/>
    <property type="project" value="InterPro"/>
</dbReference>
<dbReference type="EMBL" id="JAPVES010000030">
    <property type="protein sequence ID" value="MCZ3372229.1"/>
    <property type="molecule type" value="Genomic_DNA"/>
</dbReference>
<dbReference type="Proteomes" id="UP001068021">
    <property type="component" value="Unassembled WGS sequence"/>
</dbReference>
<feature type="domain" description="NADPH-dependent FMN reductase-like" evidence="6">
    <location>
        <begin position="1"/>
        <end position="134"/>
    </location>
</feature>
<keyword evidence="9" id="KW-1185">Reference proteome</keyword>
<reference evidence="7" key="1">
    <citation type="submission" date="2022-12" db="EMBL/GenBank/DDBJ databases">
        <title>Reclassification of two methanogenic archaea species isolated from the Kolyma lowland permafrost.</title>
        <authorList>
            <person name="Trubitsyn V.E."/>
            <person name="Rivkina E.M."/>
            <person name="Shcherbakova V.A."/>
        </authorList>
    </citation>
    <scope>NUCLEOTIDE SEQUENCE</scope>
    <source>
        <strain evidence="7">M2</strain>
        <strain evidence="8">MK4</strain>
    </source>
</reference>
<dbReference type="Gene3D" id="3.40.50.360">
    <property type="match status" value="1"/>
</dbReference>
<dbReference type="InterPro" id="IPR029039">
    <property type="entry name" value="Flavoprotein-like_sf"/>
</dbReference>
<dbReference type="Proteomes" id="UP001074446">
    <property type="component" value="Unassembled WGS sequence"/>
</dbReference>
<evidence type="ECO:0000313" key="8">
    <source>
        <dbReference type="EMBL" id="MCZ3372229.1"/>
    </source>
</evidence>
<protein>
    <submittedName>
        <fullName evidence="7">Flavodoxin family protein</fullName>
    </submittedName>
</protein>
<dbReference type="RefSeq" id="WP_048081260.1">
    <property type="nucleotide sequence ID" value="NZ_JAPVER010000018.1"/>
</dbReference>
<comment type="similarity">
    <text evidence="5">Belongs to the SsuE family. Isf subfamily.</text>
</comment>
<evidence type="ECO:0000313" key="7">
    <source>
        <dbReference type="EMBL" id="MCZ3364477.1"/>
    </source>
</evidence>
<dbReference type="EMBL" id="JAPVER010000018">
    <property type="protein sequence ID" value="MCZ3364477.1"/>
    <property type="molecule type" value="Genomic_DNA"/>
</dbReference>
<organism evidence="7 9">
    <name type="scientific">Methanobacterium veterum</name>
    <dbReference type="NCBI Taxonomy" id="408577"/>
    <lineage>
        <taxon>Archaea</taxon>
        <taxon>Methanobacteriati</taxon>
        <taxon>Methanobacteriota</taxon>
        <taxon>Methanomada group</taxon>
        <taxon>Methanobacteria</taxon>
        <taxon>Methanobacteriales</taxon>
        <taxon>Methanobacteriaceae</taxon>
        <taxon>Methanobacterium</taxon>
    </lineage>
</organism>
<gene>
    <name evidence="8" type="ORF">O3H35_06250</name>
    <name evidence="7" type="ORF">O3H54_01145</name>
</gene>
<evidence type="ECO:0000256" key="1">
    <source>
        <dbReference type="ARBA" id="ARBA00001917"/>
    </source>
</evidence>
<evidence type="ECO:0000256" key="5">
    <source>
        <dbReference type="ARBA" id="ARBA00038292"/>
    </source>
</evidence>
<evidence type="ECO:0000256" key="4">
    <source>
        <dbReference type="ARBA" id="ARBA00022643"/>
    </source>
</evidence>
<comment type="cofactor">
    <cofactor evidence="2">
        <name>[4Fe-4S] cluster</name>
        <dbReference type="ChEBI" id="CHEBI:49883"/>
    </cofactor>
</comment>
<accession>A0A9E4ZRN0</accession>
<dbReference type="SUPFAM" id="SSF52218">
    <property type="entry name" value="Flavoproteins"/>
    <property type="match status" value="1"/>
</dbReference>
<dbReference type="AlphaFoldDB" id="A0A9E4ZRN0"/>
<dbReference type="PANTHER" id="PTHR43278:SF2">
    <property type="entry name" value="IRON-SULFUR FLAVOPROTEIN"/>
    <property type="match status" value="1"/>
</dbReference>
<evidence type="ECO:0000256" key="3">
    <source>
        <dbReference type="ARBA" id="ARBA00022630"/>
    </source>
</evidence>
<evidence type="ECO:0000259" key="6">
    <source>
        <dbReference type="Pfam" id="PF03358"/>
    </source>
</evidence>
<evidence type="ECO:0000256" key="2">
    <source>
        <dbReference type="ARBA" id="ARBA00001966"/>
    </source>
</evidence>
<keyword evidence="4" id="KW-0288">FMN</keyword>
<dbReference type="InterPro" id="IPR005025">
    <property type="entry name" value="FMN_Rdtase-like_dom"/>
</dbReference>
<proteinExistence type="inferred from homology"/>
<comment type="cofactor">
    <cofactor evidence="1">
        <name>FMN</name>
        <dbReference type="ChEBI" id="CHEBI:58210"/>
    </cofactor>
</comment>
<dbReference type="PANTHER" id="PTHR43278">
    <property type="entry name" value="NAD(P)H-DEPENDENT FMN-CONTAINING OXIDOREDUCTASE YWQN-RELATED"/>
    <property type="match status" value="1"/>
</dbReference>
<name>A0A9E4ZRN0_9EURY</name>
<sequence>MRIIAINGSPRKTGNTVTFLNKALEGAASQGAETELIHLGDLNFRGCRSCLTCKLKGEQYHGKCAYKDELSPVLEKIKNIDALILGSPIYFRDVTGDMRSFLERLMYPYLSFDGDTPFIFSGKIITGFIYTMGANEKVMGEEYDQLITHNEMLLTLLGSSESLTINSTNLFNDVSKYNWSAAQHKEAAKLNQEAFPDNCEKAFEMGARFAKFVKE</sequence>
<dbReference type="Pfam" id="PF03358">
    <property type="entry name" value="FMN_red"/>
    <property type="match status" value="1"/>
</dbReference>
<evidence type="ECO:0000313" key="9">
    <source>
        <dbReference type="Proteomes" id="UP001068021"/>
    </source>
</evidence>
<dbReference type="InterPro" id="IPR051796">
    <property type="entry name" value="ISF_SsuE-like"/>
</dbReference>
<keyword evidence="3" id="KW-0285">Flavoprotein</keyword>